<reference evidence="2" key="1">
    <citation type="journal article" date="2023" name="Front. Plant Sci.">
        <title>Chromosomal-level genome assembly of Melastoma candidum provides insights into trichome evolution.</title>
        <authorList>
            <person name="Zhong Y."/>
            <person name="Wu W."/>
            <person name="Sun C."/>
            <person name="Zou P."/>
            <person name="Liu Y."/>
            <person name="Dai S."/>
            <person name="Zhou R."/>
        </authorList>
    </citation>
    <scope>NUCLEOTIDE SEQUENCE [LARGE SCALE GENOMIC DNA]</scope>
</reference>
<accession>A0ACB9RNC2</accession>
<proteinExistence type="predicted"/>
<dbReference type="EMBL" id="CM042882">
    <property type="protein sequence ID" value="KAI4380671.1"/>
    <property type="molecule type" value="Genomic_DNA"/>
</dbReference>
<organism evidence="1 2">
    <name type="scientific">Melastoma candidum</name>
    <dbReference type="NCBI Taxonomy" id="119954"/>
    <lineage>
        <taxon>Eukaryota</taxon>
        <taxon>Viridiplantae</taxon>
        <taxon>Streptophyta</taxon>
        <taxon>Embryophyta</taxon>
        <taxon>Tracheophyta</taxon>
        <taxon>Spermatophyta</taxon>
        <taxon>Magnoliopsida</taxon>
        <taxon>eudicotyledons</taxon>
        <taxon>Gunneridae</taxon>
        <taxon>Pentapetalae</taxon>
        <taxon>rosids</taxon>
        <taxon>malvids</taxon>
        <taxon>Myrtales</taxon>
        <taxon>Melastomataceae</taxon>
        <taxon>Melastomatoideae</taxon>
        <taxon>Melastomateae</taxon>
        <taxon>Melastoma</taxon>
    </lineage>
</organism>
<dbReference type="Proteomes" id="UP001057402">
    <property type="component" value="Chromosome 3"/>
</dbReference>
<protein>
    <submittedName>
        <fullName evidence="1">Uncharacterized protein</fullName>
    </submittedName>
</protein>
<comment type="caution">
    <text evidence="1">The sequence shown here is derived from an EMBL/GenBank/DDBJ whole genome shotgun (WGS) entry which is preliminary data.</text>
</comment>
<gene>
    <name evidence="1" type="ORF">MLD38_006836</name>
</gene>
<sequence length="117" mass="12687">MAVLQRSAKSFRSQGSSGLVWDDRLLAGVLYQIKPGEDAMDGTRLGHSRSSGLIRMTDWERSGSFVVVVEPVYPTKTGKALGKPRTADVPNVTGCGFWGIFRKSRAASAKRAGDKRS</sequence>
<name>A0ACB9RNC2_9MYRT</name>
<evidence type="ECO:0000313" key="2">
    <source>
        <dbReference type="Proteomes" id="UP001057402"/>
    </source>
</evidence>
<evidence type="ECO:0000313" key="1">
    <source>
        <dbReference type="EMBL" id="KAI4380671.1"/>
    </source>
</evidence>
<keyword evidence="2" id="KW-1185">Reference proteome</keyword>